<evidence type="ECO:0000256" key="1">
    <source>
        <dbReference type="ARBA" id="ARBA00022729"/>
    </source>
</evidence>
<dbReference type="PANTHER" id="PTHR15332:SF175">
    <property type="entry name" value="PROPROTEIN CONVERTASE SUBTILISIN_KEXIN TYPE 5-LIKE"/>
    <property type="match status" value="1"/>
</dbReference>
<feature type="domain" description="EGF-like" evidence="6">
    <location>
        <begin position="476"/>
        <end position="515"/>
    </location>
</feature>
<feature type="domain" description="EGF-like" evidence="6">
    <location>
        <begin position="155"/>
        <end position="203"/>
    </location>
</feature>
<dbReference type="SMART" id="SM00181">
    <property type="entry name" value="EGF"/>
    <property type="match status" value="14"/>
</dbReference>
<dbReference type="Proteomes" id="UP000688137">
    <property type="component" value="Unassembled WGS sequence"/>
</dbReference>
<dbReference type="NCBIfam" id="TIGR02232">
    <property type="entry name" value="myxo_disulf_rpt"/>
    <property type="match status" value="2"/>
</dbReference>
<accession>A0A8S1NQB2</accession>
<dbReference type="InterPro" id="IPR011936">
    <property type="entry name" value="Myxo_disulph_rpt"/>
</dbReference>
<feature type="domain" description="EGF-like" evidence="6">
    <location>
        <begin position="360"/>
        <end position="397"/>
    </location>
</feature>
<organism evidence="7 8">
    <name type="scientific">Paramecium primaurelia</name>
    <dbReference type="NCBI Taxonomy" id="5886"/>
    <lineage>
        <taxon>Eukaryota</taxon>
        <taxon>Sar</taxon>
        <taxon>Alveolata</taxon>
        <taxon>Ciliophora</taxon>
        <taxon>Intramacronucleata</taxon>
        <taxon>Oligohymenophorea</taxon>
        <taxon>Peniculida</taxon>
        <taxon>Parameciidae</taxon>
        <taxon>Paramecium</taxon>
    </lineage>
</organism>
<evidence type="ECO:0000313" key="7">
    <source>
        <dbReference type="EMBL" id="CAD8092446.1"/>
    </source>
</evidence>
<dbReference type="SMART" id="SM00261">
    <property type="entry name" value="FU"/>
    <property type="match status" value="15"/>
</dbReference>
<keyword evidence="2" id="KW-0677">Repeat</keyword>
<dbReference type="EMBL" id="CAJJDM010000093">
    <property type="protein sequence ID" value="CAD8092446.1"/>
    <property type="molecule type" value="Genomic_DNA"/>
</dbReference>
<sequence length="1678" mass="190062">MNLMQLTLTIFLTLLYQLEGHQILKNFQIIRKLQDTEQCLTNQFLDNGICQDCHYSCWKCSSSSSSNCLECLSDGNRFLENSVCKCQGNYYDENNELFCQRKYKQKLGCRFPCLNCQGNQNNDCLSCQNQMILFENECKCGEHQYFNYVNFLCEDCHPTCSKCNGSLNSNCLMCKQDQNTILQSNICICKEGYYKSNVDNNCYKCHQNCKTCSGPANNECLSCYNNKSGSSCSCQIGYYVSQLIPNSQVCFKCHPTCQSCQGSGEEYNCLTCHANATLQASSQMCLCNSGYVWNGDSCIQCDTVCGGLCKYNASNCCTAPCVQCLNPNCSGCDASQTCTICQVGKTGGNCDQSCDAICKTCDISDSTLCTSCNGPMILSSGTCNCPSGQVLSGTSCVNAICAATCTSTGCIDGYYGTNCASTCDQSCRKCWGGNNTQCNLCKSNAYVGSSNICVCNFGYYMDATYNCYKCNYTCRYCSGSSTFCTDCQFMHRTLDASNQCVCNAGYYDFGIPICQPTQSICGFFCGNCSLISGVYQCLACALSGTNRIDDLPNFCPCQIGYFDNGSQICEQCNYKCSSCSNATSCIDCRSNRSLPNCDCDSGFEEQAQECEVISTTPSNVIVINYNAIIMKQYWSENCNLSNFADKINCQCLDGYYMQNSKCLPCHRKCKTCSIISTNCIECNLNYINPPLCNCVKGYQLNDNVCISCNQNCVLCSNNLCNTCISPLILDNDNICQCTNGYYFDQSSNQCNNCQIQCNQCKYQSDYCTKCNFNRILPFKCICPEGTYELSQSLPCQNCSKYCFTCLTNASNCITCSTLRINPPICNCLDGYYEDINLNCLKCHNKCKTCQLNAQNCVECSQNRISNECYCKDGYYENNNEVCILCHIKCKTCNGSNEYNCLTCDSTKNLIQSNSTCICIKGYYYENNQCNPCIYDVLECQTNYCGDGIKQQYEQCDDLNNINRDGCNSQCQIEESYQCTLIQNLKLSPLIYYSSCIQCTDVNCKSCQDIKICSQCKSGYFLDDNQCNPCDIHCKECSGPSKKQCTSCIFEIFSSDNCQLCEDTQGLYLEQGKCISKCGDGMLRLTEQCDDGNNIDGDGCSSTCKLEQLWICNSNNNTQSKCQIADLPQASISFEKPANIYQSNRYGIIKFNKLMKIDLIQAQQHWIQVIKNMNQVKYYIEIGYDNNYDSYYSQINLDIKLYDTFQGMIYQINFTDYLPFDQEGQQLSNQFLEYQLGDYYKVSELQITTAATSKKISLFFLAALGGAAILGLLLQSLEFYWNTLDMLQLFSYLSYINVKFPYLHLEFLSLFKFAQMDFLNDLIPFSLIKFAENDTQHNYPLLIERDVQENLLINLSSIFVTYAIPIIIYIGCRIIIKINHKYLFDKILITDSKNLGPCQIKYYTYQIAYYINNTARIYEHSFLFQILLRIHLSSLLDLNFAIFTTIYCWTQHYKANLNDTLQYLFANLIILIQITIIILLSNSILLKKYQFESLQYKLKYGSLFEGFQIVGIHNRQAALLQPFKKILFMASLLVFFNNALYQIGLLISLYMVSAIISIVLQPSINTLETTKVITQDFGILISLNFILIYYVQDNFKYFSQDTIELISYFHIGIYILMLSVQIIIDCYMQIKLIFEKYPKLKQCSTKKEVTSITSDNTNYYLKQQFIVIQPIQRPIKFNV</sequence>
<feature type="transmembrane region" description="Helical" evidence="4">
    <location>
        <begin position="1350"/>
        <end position="1375"/>
    </location>
</feature>
<feature type="transmembrane region" description="Helical" evidence="4">
    <location>
        <begin position="1538"/>
        <end position="1559"/>
    </location>
</feature>
<keyword evidence="4" id="KW-0812">Transmembrane</keyword>
<feature type="transmembrane region" description="Helical" evidence="4">
    <location>
        <begin position="1285"/>
        <end position="1302"/>
    </location>
</feature>
<feature type="domain" description="EGF-like" evidence="6">
    <location>
        <begin position="578"/>
        <end position="611"/>
    </location>
</feature>
<proteinExistence type="predicted"/>
<feature type="transmembrane region" description="Helical" evidence="4">
    <location>
        <begin position="1460"/>
        <end position="1485"/>
    </location>
</feature>
<feature type="transmembrane region" description="Helical" evidence="4">
    <location>
        <begin position="1610"/>
        <end position="1629"/>
    </location>
</feature>
<feature type="signal peptide" evidence="5">
    <location>
        <begin position="1"/>
        <end position="20"/>
    </location>
</feature>
<feature type="transmembrane region" description="Helical" evidence="4">
    <location>
        <begin position="1571"/>
        <end position="1590"/>
    </location>
</feature>
<keyword evidence="4" id="KW-0472">Membrane</keyword>
<feature type="transmembrane region" description="Helical" evidence="4">
    <location>
        <begin position="1255"/>
        <end position="1273"/>
    </location>
</feature>
<feature type="domain" description="EGF-like" evidence="6">
    <location>
        <begin position="252"/>
        <end position="286"/>
    </location>
</feature>
<feature type="domain" description="EGF-like" evidence="6">
    <location>
        <begin position="211"/>
        <end position="251"/>
    </location>
</feature>
<evidence type="ECO:0000256" key="4">
    <source>
        <dbReference type="SAM" id="Phobius"/>
    </source>
</evidence>
<feature type="domain" description="EGF-like" evidence="6">
    <location>
        <begin position="891"/>
        <end position="930"/>
    </location>
</feature>
<feature type="chain" id="PRO_5035783088" description="EGF-like domain-containing protein" evidence="5">
    <location>
        <begin position="21"/>
        <end position="1678"/>
    </location>
</feature>
<dbReference type="OMA" id="CHRKCKT"/>
<keyword evidence="8" id="KW-1185">Reference proteome</keyword>
<feature type="domain" description="EGF-like" evidence="6">
    <location>
        <begin position="997"/>
        <end position="1027"/>
    </location>
</feature>
<dbReference type="InterPro" id="IPR006212">
    <property type="entry name" value="Furin_repeat"/>
</dbReference>
<evidence type="ECO:0000259" key="6">
    <source>
        <dbReference type="SMART" id="SM00181"/>
    </source>
</evidence>
<evidence type="ECO:0000256" key="2">
    <source>
        <dbReference type="ARBA" id="ARBA00022737"/>
    </source>
</evidence>
<protein>
    <recommendedName>
        <fullName evidence="6">EGF-like domain-containing protein</fullName>
    </recommendedName>
</protein>
<keyword evidence="1 5" id="KW-0732">Signal</keyword>
<dbReference type="InterPro" id="IPR000742">
    <property type="entry name" value="EGF"/>
</dbReference>
<feature type="domain" description="EGF-like" evidence="6">
    <location>
        <begin position="664"/>
        <end position="706"/>
    </location>
</feature>
<keyword evidence="3" id="KW-1015">Disulfide bond</keyword>
<evidence type="ECO:0000256" key="3">
    <source>
        <dbReference type="ARBA" id="ARBA00023157"/>
    </source>
</evidence>
<dbReference type="PANTHER" id="PTHR15332">
    <property type="entry name" value="PROPROTEIN CONVERTASE SUBTILISIN_KEXIN TYPE 5-LIKE"/>
    <property type="match status" value="1"/>
</dbReference>
<feature type="domain" description="EGF-like" evidence="6">
    <location>
        <begin position="714"/>
        <end position="754"/>
    </location>
</feature>
<comment type="caution">
    <text evidence="7">The sequence shown here is derived from an EMBL/GenBank/DDBJ whole genome shotgun (WGS) entry which is preliminary data.</text>
</comment>
<feature type="domain" description="EGF-like" evidence="6">
    <location>
        <begin position="59"/>
        <end position="100"/>
    </location>
</feature>
<evidence type="ECO:0000256" key="5">
    <source>
        <dbReference type="SAM" id="SignalP"/>
    </source>
</evidence>
<keyword evidence="4" id="KW-1133">Transmembrane helix</keyword>
<gene>
    <name evidence="7" type="ORF">PPRIM_AZ9-3.1.T0900191</name>
</gene>
<feature type="domain" description="EGF-like" evidence="6">
    <location>
        <begin position="841"/>
        <end position="883"/>
    </location>
</feature>
<name>A0A8S1NQB2_PARPR</name>
<evidence type="ECO:0000313" key="8">
    <source>
        <dbReference type="Proteomes" id="UP000688137"/>
    </source>
</evidence>
<feature type="domain" description="EGF-like" evidence="6">
    <location>
        <begin position="527"/>
        <end position="570"/>
    </location>
</feature>
<reference evidence="7" key="1">
    <citation type="submission" date="2021-01" db="EMBL/GenBank/DDBJ databases">
        <authorList>
            <consortium name="Genoscope - CEA"/>
            <person name="William W."/>
        </authorList>
    </citation>
    <scope>NUCLEOTIDE SEQUENCE</scope>
</reference>
<feature type="domain" description="EGF-like" evidence="6">
    <location>
        <begin position="804"/>
        <end position="840"/>
    </location>
</feature>